<gene>
    <name evidence="2" type="ORF">CCUS01_15790</name>
</gene>
<evidence type="ECO:0000256" key="1">
    <source>
        <dbReference type="SAM" id="MobiDB-lite"/>
    </source>
</evidence>
<dbReference type="AlphaFoldDB" id="A0AAI9VGF1"/>
<proteinExistence type="predicted"/>
<feature type="compositionally biased region" description="Basic and acidic residues" evidence="1">
    <location>
        <begin position="269"/>
        <end position="286"/>
    </location>
</feature>
<accession>A0AAI9VGF1</accession>
<organism evidence="2 3">
    <name type="scientific">Colletotrichum cuscutae</name>
    <dbReference type="NCBI Taxonomy" id="1209917"/>
    <lineage>
        <taxon>Eukaryota</taxon>
        <taxon>Fungi</taxon>
        <taxon>Dikarya</taxon>
        <taxon>Ascomycota</taxon>
        <taxon>Pezizomycotina</taxon>
        <taxon>Sordariomycetes</taxon>
        <taxon>Hypocreomycetidae</taxon>
        <taxon>Glomerellales</taxon>
        <taxon>Glomerellaceae</taxon>
        <taxon>Colletotrichum</taxon>
        <taxon>Colletotrichum acutatum species complex</taxon>
    </lineage>
</organism>
<sequence>MTLSKIDKQAYVASAMLPAAKAQRQARANRIPAMALRVHVASNTVPTDMDVIEAFRFNCVFTMADRRNLLILYRHLVLDHGVSTAAIQSWIAEGKETVTARIEELFQPHRDKIPTVRSIMAEKWYRKNTHVFDHIGGSRTEEEREKDTVLQAILCGATPAERMAGGFGATREVETQMRLVEADFMARADKGEHIAYLISRPQMVDEAIVFAPCNSTHEDKLPAEIKIVEMTPDGMCTGVLHVAASLDEAKEYATDAYYEAERMKREGKQVVDDKGKGKVGDGERAKSKGKVGARGKEELGCIEGMISSLKVDDVD</sequence>
<keyword evidence="3" id="KW-1185">Reference proteome</keyword>
<feature type="region of interest" description="Disordered" evidence="1">
    <location>
        <begin position="269"/>
        <end position="291"/>
    </location>
</feature>
<protein>
    <submittedName>
        <fullName evidence="2">Uncharacterized protein</fullName>
    </submittedName>
</protein>
<name>A0AAI9VGF1_9PEZI</name>
<evidence type="ECO:0000313" key="3">
    <source>
        <dbReference type="Proteomes" id="UP001239213"/>
    </source>
</evidence>
<reference evidence="2" key="1">
    <citation type="submission" date="2016-11" db="EMBL/GenBank/DDBJ databases">
        <title>The genome sequence of Colletotrichum cuscutae.</title>
        <authorList>
            <person name="Baroncelli R."/>
        </authorList>
    </citation>
    <scope>NUCLEOTIDE SEQUENCE</scope>
    <source>
        <strain evidence="2">IMI 304802</strain>
    </source>
</reference>
<dbReference type="EMBL" id="MPDP01000088">
    <property type="protein sequence ID" value="KAK1483365.1"/>
    <property type="molecule type" value="Genomic_DNA"/>
</dbReference>
<comment type="caution">
    <text evidence="2">The sequence shown here is derived from an EMBL/GenBank/DDBJ whole genome shotgun (WGS) entry which is preliminary data.</text>
</comment>
<dbReference type="Proteomes" id="UP001239213">
    <property type="component" value="Unassembled WGS sequence"/>
</dbReference>
<evidence type="ECO:0000313" key="2">
    <source>
        <dbReference type="EMBL" id="KAK1483365.1"/>
    </source>
</evidence>